<dbReference type="STRING" id="540747.SAMN04488031_10754"/>
<protein>
    <submittedName>
        <fullName evidence="3">Metal-sulfur cluster biosynthesis proteins YuaD</fullName>
    </submittedName>
    <submittedName>
        <fullName evidence="2">Sulfurase</fullName>
    </submittedName>
</protein>
<dbReference type="GO" id="GO:0030151">
    <property type="term" value="F:molybdenum ion binding"/>
    <property type="evidence" value="ECO:0007669"/>
    <property type="project" value="InterPro"/>
</dbReference>
<evidence type="ECO:0000313" key="3">
    <source>
        <dbReference type="EMBL" id="QEW24483.1"/>
    </source>
</evidence>
<dbReference type="SUPFAM" id="SSF50800">
    <property type="entry name" value="PK beta-barrel domain-like"/>
    <property type="match status" value="1"/>
</dbReference>
<dbReference type="Proteomes" id="UP000325785">
    <property type="component" value="Chromosome"/>
</dbReference>
<sequence length="199" mass="21828">MPALIPTDFKGTVTWLGLVGEEREGVRSAAKPEMFASFAGAEGEIHSGLTRPSCVRVTTQYPEGTEIANVRQFTIVSAEELAAIAEKMEIDEVKPEWLGASIVIEGIPDFTHVPPSARLQNEAGTCLVIDMHNRPCIFPAKEIEKDHPGFGKRFKPAAEGRRGVTAWVEREGPLAVGDVMRLHVPDQRTWSLLDEARQG</sequence>
<dbReference type="OrthoDB" id="9808413at2"/>
<dbReference type="PATRIC" id="fig|540747.5.peg.5420"/>
<dbReference type="EMBL" id="LAXI01000006">
    <property type="protein sequence ID" value="KRS17754.1"/>
    <property type="molecule type" value="Genomic_DNA"/>
</dbReference>
<dbReference type="RefSeq" id="WP_057816401.1">
    <property type="nucleotide sequence ID" value="NZ_CP031598.1"/>
</dbReference>
<evidence type="ECO:0000259" key="1">
    <source>
        <dbReference type="PROSITE" id="PS51340"/>
    </source>
</evidence>
<keyword evidence="4" id="KW-1185">Reference proteome</keyword>
<gene>
    <name evidence="3" type="primary">yuaD</name>
    <name evidence="3" type="ORF">RIdsm_00262</name>
    <name evidence="2" type="ORF">XM52_12205</name>
</gene>
<dbReference type="InterPro" id="IPR005302">
    <property type="entry name" value="MoCF_Sase_C"/>
</dbReference>
<evidence type="ECO:0000313" key="4">
    <source>
        <dbReference type="Proteomes" id="UP000051401"/>
    </source>
</evidence>
<name>A0A0T5P9P8_9RHOB</name>
<dbReference type="EMBL" id="CP031598">
    <property type="protein sequence ID" value="QEW24483.1"/>
    <property type="molecule type" value="Genomic_DNA"/>
</dbReference>
<dbReference type="AlphaFoldDB" id="A0A0T5P9P8"/>
<dbReference type="InterPro" id="IPR011037">
    <property type="entry name" value="Pyrv_Knase-like_insert_dom_sf"/>
</dbReference>
<reference evidence="3 5" key="2">
    <citation type="submission" date="2018-08" db="EMBL/GenBank/DDBJ databases">
        <title>Genetic Globetrotter - A new plasmid hitch-hiking vast phylogenetic and geographic distances.</title>
        <authorList>
            <person name="Vollmers J."/>
            <person name="Petersen J."/>
        </authorList>
    </citation>
    <scope>NUCLEOTIDE SEQUENCE [LARGE SCALE GENOMIC DNA]</scope>
    <source>
        <strain evidence="3 5">DSM 26383</strain>
    </source>
</reference>
<dbReference type="Proteomes" id="UP000051401">
    <property type="component" value="Unassembled WGS sequence"/>
</dbReference>
<dbReference type="PROSITE" id="PS51340">
    <property type="entry name" value="MOSC"/>
    <property type="match status" value="1"/>
</dbReference>
<dbReference type="KEGG" id="rid:RIdsm_00262"/>
<feature type="domain" description="MOSC" evidence="1">
    <location>
        <begin position="27"/>
        <end position="183"/>
    </location>
</feature>
<dbReference type="Gene3D" id="2.40.33.20">
    <property type="entry name" value="PK beta-barrel domain-like"/>
    <property type="match status" value="1"/>
</dbReference>
<evidence type="ECO:0000313" key="2">
    <source>
        <dbReference type="EMBL" id="KRS17754.1"/>
    </source>
</evidence>
<dbReference type="InterPro" id="IPR052716">
    <property type="entry name" value="MOSC_domain"/>
</dbReference>
<accession>A0A0T5P9P8</accession>
<dbReference type="PANTHER" id="PTHR36930:SF1">
    <property type="entry name" value="MOSC DOMAIN-CONTAINING PROTEIN"/>
    <property type="match status" value="1"/>
</dbReference>
<dbReference type="GO" id="GO:0003824">
    <property type="term" value="F:catalytic activity"/>
    <property type="evidence" value="ECO:0007669"/>
    <property type="project" value="InterPro"/>
</dbReference>
<dbReference type="GO" id="GO:0030170">
    <property type="term" value="F:pyridoxal phosphate binding"/>
    <property type="evidence" value="ECO:0007669"/>
    <property type="project" value="InterPro"/>
</dbReference>
<reference evidence="2 4" key="1">
    <citation type="submission" date="2015-04" db="EMBL/GenBank/DDBJ databases">
        <title>The draft genome sequence of Roseovarius indicus B108T.</title>
        <authorList>
            <person name="Li G."/>
            <person name="Lai Q."/>
            <person name="Shao Z."/>
            <person name="Yan P."/>
        </authorList>
    </citation>
    <scope>NUCLEOTIDE SEQUENCE [LARGE SCALE GENOMIC DNA]</scope>
    <source>
        <strain evidence="2 4">B108</strain>
    </source>
</reference>
<proteinExistence type="predicted"/>
<dbReference type="Pfam" id="PF03473">
    <property type="entry name" value="MOSC"/>
    <property type="match status" value="1"/>
</dbReference>
<dbReference type="PANTHER" id="PTHR36930">
    <property type="entry name" value="METAL-SULFUR CLUSTER BIOSYNTHESIS PROTEINS YUAD-RELATED"/>
    <property type="match status" value="1"/>
</dbReference>
<evidence type="ECO:0000313" key="5">
    <source>
        <dbReference type="Proteomes" id="UP000325785"/>
    </source>
</evidence>
<organism evidence="2 4">
    <name type="scientific">Roseovarius indicus</name>
    <dbReference type="NCBI Taxonomy" id="540747"/>
    <lineage>
        <taxon>Bacteria</taxon>
        <taxon>Pseudomonadati</taxon>
        <taxon>Pseudomonadota</taxon>
        <taxon>Alphaproteobacteria</taxon>
        <taxon>Rhodobacterales</taxon>
        <taxon>Roseobacteraceae</taxon>
        <taxon>Roseovarius</taxon>
    </lineage>
</organism>